<comment type="caution">
    <text evidence="1">The sequence shown here is derived from an EMBL/GenBank/DDBJ whole genome shotgun (WGS) entry which is preliminary data.</text>
</comment>
<name>A0A8H5ZLL0_COCSA</name>
<evidence type="ECO:0000313" key="2">
    <source>
        <dbReference type="Proteomes" id="UP000624244"/>
    </source>
</evidence>
<sequence>MSKVSADMEAGAQRSGHVRGGLGAVEVGEQRGFMIAGVAGASDCQGRNVRWRSRGVVWPSASKKQRVRCSGSGSGYKLKIAWLGRQVGRFTGSSATGRRGCDVGGYAVCGLGQQGSRAVAVTQKHVLFGLAEADVGTDECKCKCKCKWVGETCRLIASGHDGGAEGLGPRLAVRGRRSYWQSWVSHQHQHQHANVTTSQPTPAAGTGLTLCTGTGTGTGTGTRSQCRLHLQTHRKICRRRMCPNQTPPSPVPTLLERSSRVWCRPMVAQWEMSRRRSECRVPVSNLL</sequence>
<dbReference type="EMBL" id="WNKQ01000003">
    <property type="protein sequence ID" value="KAF5852908.1"/>
    <property type="molecule type" value="Genomic_DNA"/>
</dbReference>
<dbReference type="Proteomes" id="UP000624244">
    <property type="component" value="Unassembled WGS sequence"/>
</dbReference>
<accession>A0A8H5ZLL0</accession>
<proteinExistence type="predicted"/>
<dbReference type="AlphaFoldDB" id="A0A8H5ZLL0"/>
<protein>
    <submittedName>
        <fullName evidence="1">Uncharacterized protein</fullName>
    </submittedName>
</protein>
<organism evidence="1 2">
    <name type="scientific">Cochliobolus sativus</name>
    <name type="common">Common root rot and spot blotch fungus</name>
    <name type="synonym">Bipolaris sorokiniana</name>
    <dbReference type="NCBI Taxonomy" id="45130"/>
    <lineage>
        <taxon>Eukaryota</taxon>
        <taxon>Fungi</taxon>
        <taxon>Dikarya</taxon>
        <taxon>Ascomycota</taxon>
        <taxon>Pezizomycotina</taxon>
        <taxon>Dothideomycetes</taxon>
        <taxon>Pleosporomycetidae</taxon>
        <taxon>Pleosporales</taxon>
        <taxon>Pleosporineae</taxon>
        <taxon>Pleosporaceae</taxon>
        <taxon>Bipolaris</taxon>
    </lineage>
</organism>
<evidence type="ECO:0000313" key="1">
    <source>
        <dbReference type="EMBL" id="KAF5852908.1"/>
    </source>
</evidence>
<reference evidence="1" key="1">
    <citation type="submission" date="2019-11" db="EMBL/GenBank/DDBJ databases">
        <title>Bipolaris sorokiniana Genome sequencing.</title>
        <authorList>
            <person name="Wang H."/>
        </authorList>
    </citation>
    <scope>NUCLEOTIDE SEQUENCE</scope>
</reference>
<gene>
    <name evidence="1" type="ORF">GGP41_008305</name>
</gene>